<dbReference type="InterPro" id="IPR002491">
    <property type="entry name" value="ABC_transptr_periplasmic_BD"/>
</dbReference>
<dbReference type="Pfam" id="PF01497">
    <property type="entry name" value="Peripla_BP_2"/>
    <property type="match status" value="1"/>
</dbReference>
<evidence type="ECO:0000256" key="1">
    <source>
        <dbReference type="SAM" id="SignalP"/>
    </source>
</evidence>
<dbReference type="PANTHER" id="PTHR30535:SF34">
    <property type="entry name" value="MOLYBDATE-BINDING PROTEIN MOLA"/>
    <property type="match status" value="1"/>
</dbReference>
<dbReference type="KEGG" id="dcb:C3Y92_10305"/>
<name>A0A4P6HKV2_9BACT</name>
<evidence type="ECO:0000259" key="2">
    <source>
        <dbReference type="PROSITE" id="PS50983"/>
    </source>
</evidence>
<dbReference type="InterPro" id="IPR050902">
    <property type="entry name" value="ABC_Transporter_SBP"/>
</dbReference>
<dbReference type="OrthoDB" id="9775594at2"/>
<dbReference type="EMBL" id="CP026538">
    <property type="protein sequence ID" value="QAZ67595.1"/>
    <property type="molecule type" value="Genomic_DNA"/>
</dbReference>
<keyword evidence="1" id="KW-0732">Signal</keyword>
<evidence type="ECO:0000313" key="3">
    <source>
        <dbReference type="EMBL" id="QAZ67595.1"/>
    </source>
</evidence>
<dbReference type="RefSeq" id="WP_129352328.1">
    <property type="nucleotide sequence ID" value="NZ_CP026538.1"/>
</dbReference>
<reference evidence="3 4" key="1">
    <citation type="submission" date="2018-02" db="EMBL/GenBank/DDBJ databases">
        <title>Genome sequence of Desulfovibrio carbinolicus DSM 3852.</title>
        <authorList>
            <person name="Wilbanks E."/>
            <person name="Skennerton C.T."/>
            <person name="Orphan V.J."/>
        </authorList>
    </citation>
    <scope>NUCLEOTIDE SEQUENCE [LARGE SCALE GENOMIC DNA]</scope>
    <source>
        <strain evidence="3 4">DSM 3852</strain>
    </source>
</reference>
<sequence length="368" mass="39070">MPRPLFALACLLALLATALPALAGETRTVTDAAGRSVTVPAAPKRLVCLGPGCLRLIAYLQATDRVVGIERFETARRTGRPYNLAHPELLALPVIGPGGPQSIDKEPDLEALLAVAPEVIFASAMEPGTAQRLSDKLGIPVVVVSYGAFGRYDPKVFDTLTMMGTILGREARAKEVAEFMQSAEADVRARAAKGLATPGYVRPSVYVGGTGMRGSHGLTSTDNPYPPLDWLGADNVAAKLVKDGHGFLDKEQLLSLRPEILFLDASGLYAMADELSGQPDFAQSLPAVAAGRVYVLYPFTSYLTNLETIVADAYAAGKILYPEVFADIDPAAKADAIYAFMVGRPVYADMAKDFGPLGRTFPITGNTP</sequence>
<dbReference type="PANTHER" id="PTHR30535">
    <property type="entry name" value="VITAMIN B12-BINDING PROTEIN"/>
    <property type="match status" value="1"/>
</dbReference>
<keyword evidence="4" id="KW-1185">Reference proteome</keyword>
<dbReference type="CDD" id="cd01147">
    <property type="entry name" value="HemV-2"/>
    <property type="match status" value="1"/>
</dbReference>
<dbReference type="PROSITE" id="PS50983">
    <property type="entry name" value="FE_B12_PBP"/>
    <property type="match status" value="1"/>
</dbReference>
<accession>A0A4P6HKV2</accession>
<feature type="domain" description="Fe/B12 periplasmic-binding" evidence="2">
    <location>
        <begin position="45"/>
        <end position="324"/>
    </location>
</feature>
<dbReference type="SUPFAM" id="SSF53807">
    <property type="entry name" value="Helical backbone' metal receptor"/>
    <property type="match status" value="1"/>
</dbReference>
<dbReference type="AlphaFoldDB" id="A0A4P6HKV2"/>
<dbReference type="Gene3D" id="3.40.50.1980">
    <property type="entry name" value="Nitrogenase molybdenum iron protein domain"/>
    <property type="match status" value="2"/>
</dbReference>
<evidence type="ECO:0000313" key="4">
    <source>
        <dbReference type="Proteomes" id="UP000293296"/>
    </source>
</evidence>
<gene>
    <name evidence="3" type="ORF">C3Y92_10305</name>
</gene>
<feature type="chain" id="PRO_5020633402" description="Fe/B12 periplasmic-binding domain-containing protein" evidence="1">
    <location>
        <begin position="24"/>
        <end position="368"/>
    </location>
</feature>
<organism evidence="3 4">
    <name type="scientific">Solidesulfovibrio carbinolicus</name>
    <dbReference type="NCBI Taxonomy" id="296842"/>
    <lineage>
        <taxon>Bacteria</taxon>
        <taxon>Pseudomonadati</taxon>
        <taxon>Thermodesulfobacteriota</taxon>
        <taxon>Desulfovibrionia</taxon>
        <taxon>Desulfovibrionales</taxon>
        <taxon>Desulfovibrionaceae</taxon>
        <taxon>Solidesulfovibrio</taxon>
    </lineage>
</organism>
<protein>
    <recommendedName>
        <fullName evidence="2">Fe/B12 periplasmic-binding domain-containing protein</fullName>
    </recommendedName>
</protein>
<feature type="signal peptide" evidence="1">
    <location>
        <begin position="1"/>
        <end position="23"/>
    </location>
</feature>
<dbReference type="Proteomes" id="UP000293296">
    <property type="component" value="Chromosome"/>
</dbReference>
<proteinExistence type="predicted"/>